<dbReference type="Gene3D" id="2.140.10.10">
    <property type="entry name" value="Quinoprotein alcohol dehydrogenase-like superfamily"/>
    <property type="match status" value="1"/>
</dbReference>
<dbReference type="NCBIfam" id="TIGR03075">
    <property type="entry name" value="PQQ_enz_alc_DH"/>
    <property type="match status" value="1"/>
</dbReference>
<dbReference type="GO" id="GO:0005509">
    <property type="term" value="F:calcium ion binding"/>
    <property type="evidence" value="ECO:0007669"/>
    <property type="project" value="InterPro"/>
</dbReference>
<reference evidence="7" key="1">
    <citation type="submission" date="2019-04" db="EMBL/GenBank/DDBJ databases">
        <title>Draft genome sequence of Pseudonocardiaceae bacterium SL3-2-4.</title>
        <authorList>
            <person name="Ningsih F."/>
            <person name="Yokota A."/>
            <person name="Sakai Y."/>
            <person name="Nanatani K."/>
            <person name="Yabe S."/>
            <person name="Oetari A."/>
            <person name="Sjamsuridzal W."/>
        </authorList>
    </citation>
    <scope>NUCLEOTIDE SEQUENCE [LARGE SCALE GENOMIC DNA]</scope>
    <source>
        <strain evidence="7">SL3-2-4</strain>
    </source>
</reference>
<name>A0A4D4JFP0_9PSEU</name>
<dbReference type="InterPro" id="IPR002372">
    <property type="entry name" value="PQQ_rpt_dom"/>
</dbReference>
<evidence type="ECO:0000313" key="7">
    <source>
        <dbReference type="Proteomes" id="UP000298860"/>
    </source>
</evidence>
<dbReference type="OrthoDB" id="256225at2"/>
<dbReference type="AlphaFoldDB" id="A0A4D4JFP0"/>
<dbReference type="PANTHER" id="PTHR32303:SF20">
    <property type="entry name" value="QUINOPROTEIN ETHANOL DEHYDROGENASE"/>
    <property type="match status" value="1"/>
</dbReference>
<protein>
    <submittedName>
        <fullName evidence="6">Alcohol dehydrogenase</fullName>
    </submittedName>
</protein>
<keyword evidence="3" id="KW-0479">Metal-binding</keyword>
<gene>
    <name evidence="6" type="ORF">GTS_43260</name>
</gene>
<dbReference type="Proteomes" id="UP000298860">
    <property type="component" value="Unassembled WGS sequence"/>
</dbReference>
<keyword evidence="4" id="KW-0560">Oxidoreductase</keyword>
<dbReference type="InterPro" id="IPR018391">
    <property type="entry name" value="PQQ_b-propeller_rpt"/>
</dbReference>
<evidence type="ECO:0000256" key="3">
    <source>
        <dbReference type="ARBA" id="ARBA00022723"/>
    </source>
</evidence>
<evidence type="ECO:0000256" key="4">
    <source>
        <dbReference type="ARBA" id="ARBA00023002"/>
    </source>
</evidence>
<dbReference type="SUPFAM" id="SSF50998">
    <property type="entry name" value="Quinoprotein alcohol dehydrogenase-like"/>
    <property type="match status" value="1"/>
</dbReference>
<evidence type="ECO:0000313" key="6">
    <source>
        <dbReference type="EMBL" id="GDY32693.1"/>
    </source>
</evidence>
<evidence type="ECO:0000259" key="5">
    <source>
        <dbReference type="Pfam" id="PF01011"/>
    </source>
</evidence>
<proteinExistence type="inferred from homology"/>
<dbReference type="Pfam" id="PF01011">
    <property type="entry name" value="PQQ"/>
    <property type="match status" value="2"/>
</dbReference>
<dbReference type="InterPro" id="IPR011047">
    <property type="entry name" value="Quinoprotein_ADH-like_sf"/>
</dbReference>
<feature type="domain" description="Pyrrolo-quinoline quinone repeat" evidence="5">
    <location>
        <begin position="44"/>
        <end position="354"/>
    </location>
</feature>
<dbReference type="RefSeq" id="WP_137815693.1">
    <property type="nucleotide sequence ID" value="NZ_BJFL01000027.1"/>
</dbReference>
<dbReference type="InterPro" id="IPR017512">
    <property type="entry name" value="PQQ_MeOH/EtOH_DH"/>
</dbReference>
<dbReference type="EMBL" id="BJFL01000027">
    <property type="protein sequence ID" value="GDY32693.1"/>
    <property type="molecule type" value="Genomic_DNA"/>
</dbReference>
<comment type="cofactor">
    <cofactor evidence="1">
        <name>pyrroloquinoline quinone</name>
        <dbReference type="ChEBI" id="CHEBI:58442"/>
    </cofactor>
</comment>
<keyword evidence="7" id="KW-1185">Reference proteome</keyword>
<evidence type="ECO:0000256" key="1">
    <source>
        <dbReference type="ARBA" id="ARBA00001931"/>
    </source>
</evidence>
<dbReference type="PANTHER" id="PTHR32303">
    <property type="entry name" value="QUINOPROTEIN ALCOHOL DEHYDROGENASE (CYTOCHROME C)"/>
    <property type="match status" value="1"/>
</dbReference>
<dbReference type="GO" id="GO:0016020">
    <property type="term" value="C:membrane"/>
    <property type="evidence" value="ECO:0007669"/>
    <property type="project" value="InterPro"/>
</dbReference>
<accession>A0A4D4JFP0</accession>
<comment type="similarity">
    <text evidence="2">Belongs to the bacterial PQQ dehydrogenase family.</text>
</comment>
<dbReference type="GO" id="GO:0016614">
    <property type="term" value="F:oxidoreductase activity, acting on CH-OH group of donors"/>
    <property type="evidence" value="ECO:0007669"/>
    <property type="project" value="InterPro"/>
</dbReference>
<dbReference type="SMART" id="SM00564">
    <property type="entry name" value="PQQ"/>
    <property type="match status" value="5"/>
</dbReference>
<sequence length="560" mass="61545">MTEYVEARPVNFSELSAVVGRAPAVAENVTYERLLDARSEPHNWLTYYGAYNGQRYSPLDQINTENVRRLAPAWVFQFGAAGLHAGPSTYAFEAAPIVVDGVMYVSGWDGWVWAIDARNGQNLWVYKHAIPFDTSLCCGNVNRGVAVAKGKVFVVTLNAHLIALDAVTGKCVWDSTYGDVRAGESATLAPLVVKNLVIVGSSGGEFGVRGHLDAFDVDSGEHVWRCYTVPKPGEPGSETWPADGEAWARGGGNCWVTGTFDPETNLLYWGTGNPGPDFDGEVRQGDNLYTDSVIAVDVDSGRIRWHYQCTPHDLWDYDSTMECVLFEQDGRKLLAHFDKNGYCFVLDRTNGDLVRVFPFGERITWGEITPDGAVTPKVYPDKEGEPVHFWPGPAGAKEWTHAAYSPKTELFYVPVQDVGAEVTRRRRQFKESIPYWGASVTVDAEDMRGFLKAFDVSGNEAWRWASRWPLSASVLATAGDLTFVGEPSGEFNAFHARTGEPLWRFQTGSGHHSSPTTYSVDGRQYVAVPVGWGAWVEGFAPGMLGGQHGDALFAFALPEG</sequence>
<organism evidence="6 7">
    <name type="scientific">Gandjariella thermophila</name>
    <dbReference type="NCBI Taxonomy" id="1931992"/>
    <lineage>
        <taxon>Bacteria</taxon>
        <taxon>Bacillati</taxon>
        <taxon>Actinomycetota</taxon>
        <taxon>Actinomycetes</taxon>
        <taxon>Pseudonocardiales</taxon>
        <taxon>Pseudonocardiaceae</taxon>
        <taxon>Gandjariella</taxon>
    </lineage>
</organism>
<feature type="domain" description="Pyrrolo-quinoline quinone repeat" evidence="5">
    <location>
        <begin position="469"/>
        <end position="526"/>
    </location>
</feature>
<comment type="caution">
    <text evidence="6">The sequence shown here is derived from an EMBL/GenBank/DDBJ whole genome shotgun (WGS) entry which is preliminary data.</text>
</comment>
<evidence type="ECO:0000256" key="2">
    <source>
        <dbReference type="ARBA" id="ARBA00008156"/>
    </source>
</evidence>